<organism evidence="3 4">
    <name type="scientific">Acetobacter aceti</name>
    <dbReference type="NCBI Taxonomy" id="435"/>
    <lineage>
        <taxon>Bacteria</taxon>
        <taxon>Pseudomonadati</taxon>
        <taxon>Pseudomonadota</taxon>
        <taxon>Alphaproteobacteria</taxon>
        <taxon>Acetobacterales</taxon>
        <taxon>Acetobacteraceae</taxon>
        <taxon>Acetobacter</taxon>
        <taxon>Acetobacter subgen. Acetobacter</taxon>
    </lineage>
</organism>
<sequence length="203" mass="21351">MLMRSCQIFLGLASVLSCVGTAMAAEPLAPPAMYPPNTWQGKSTAVVRVLNRLDSRAETIRVPVGEMSHYETLEIGVTRCLLHAPTARADAAVWLDIQDQRAEGAAFHGWMLAAEPSLGILESPIYDVHVVTCEGNDVQPMLPTLTPPAVPPLPGKSDSSQSGQKQDDAQGNAHGNDTQGDQDAAPPSSGSPTDTGASDGNRP</sequence>
<keyword evidence="2" id="KW-0732">Signal</keyword>
<feature type="chain" id="PRO_5012730630" description="DUF2155 domain-containing protein" evidence="2">
    <location>
        <begin position="25"/>
        <end position="203"/>
    </location>
</feature>
<evidence type="ECO:0000313" key="3">
    <source>
        <dbReference type="EMBL" id="AQS85554.1"/>
    </source>
</evidence>
<feature type="signal peptide" evidence="2">
    <location>
        <begin position="1"/>
        <end position="24"/>
    </location>
</feature>
<accession>A0A1U9KIB6</accession>
<dbReference type="InterPro" id="IPR019225">
    <property type="entry name" value="DUF2155"/>
</dbReference>
<evidence type="ECO:0000256" key="1">
    <source>
        <dbReference type="SAM" id="MobiDB-lite"/>
    </source>
</evidence>
<protein>
    <recommendedName>
        <fullName evidence="5">DUF2155 domain-containing protein</fullName>
    </recommendedName>
</protein>
<feature type="compositionally biased region" description="Polar residues" evidence="1">
    <location>
        <begin position="188"/>
        <end position="203"/>
    </location>
</feature>
<proteinExistence type="predicted"/>
<gene>
    <name evidence="3" type="ORF">A0U92_13100</name>
</gene>
<evidence type="ECO:0000313" key="4">
    <source>
        <dbReference type="Proteomes" id="UP000188937"/>
    </source>
</evidence>
<reference evidence="3 4" key="1">
    <citation type="submission" date="2016-03" db="EMBL/GenBank/DDBJ databases">
        <title>Acetic acid bacteria sequencing.</title>
        <authorList>
            <person name="Brandt J."/>
            <person name="Jakob F."/>
            <person name="Vogel R.F."/>
        </authorList>
    </citation>
    <scope>NUCLEOTIDE SEQUENCE [LARGE SCALE GENOMIC DNA]</scope>
    <source>
        <strain evidence="3 4">TMW2.1153</strain>
    </source>
</reference>
<evidence type="ECO:0008006" key="5">
    <source>
        <dbReference type="Google" id="ProtNLM"/>
    </source>
</evidence>
<keyword evidence="4" id="KW-1185">Reference proteome</keyword>
<dbReference type="Proteomes" id="UP000188937">
    <property type="component" value="Chromosome"/>
</dbReference>
<dbReference type="AlphaFoldDB" id="A0A1U9KIB6"/>
<feature type="compositionally biased region" description="Pro residues" evidence="1">
    <location>
        <begin position="145"/>
        <end position="154"/>
    </location>
</feature>
<dbReference type="KEGG" id="aace:A0U92_13100"/>
<name>A0A1U9KIB6_ACEAC</name>
<dbReference type="STRING" id="435.A0U92_13100"/>
<dbReference type="EMBL" id="CP014692">
    <property type="protein sequence ID" value="AQS85554.1"/>
    <property type="molecule type" value="Genomic_DNA"/>
</dbReference>
<dbReference type="PROSITE" id="PS51257">
    <property type="entry name" value="PROKAR_LIPOPROTEIN"/>
    <property type="match status" value="1"/>
</dbReference>
<feature type="region of interest" description="Disordered" evidence="1">
    <location>
        <begin position="141"/>
        <end position="203"/>
    </location>
</feature>
<evidence type="ECO:0000256" key="2">
    <source>
        <dbReference type="SAM" id="SignalP"/>
    </source>
</evidence>
<dbReference type="OrthoDB" id="9810376at2"/>
<dbReference type="Pfam" id="PF09923">
    <property type="entry name" value="DUF2155"/>
    <property type="match status" value="1"/>
</dbReference>
<feature type="compositionally biased region" description="Low complexity" evidence="1">
    <location>
        <begin position="155"/>
        <end position="164"/>
    </location>
</feature>